<dbReference type="Gene3D" id="3.30.70.2450">
    <property type="match status" value="1"/>
</dbReference>
<name>A0ABS5RBA2_9HYPH</name>
<feature type="domain" description="FAD-binding" evidence="4">
    <location>
        <begin position="4"/>
        <end position="354"/>
    </location>
</feature>
<dbReference type="InterPro" id="IPR036188">
    <property type="entry name" value="FAD/NAD-bd_sf"/>
</dbReference>
<dbReference type="EMBL" id="JAHCQH010000021">
    <property type="protein sequence ID" value="MBS9478945.1"/>
    <property type="molecule type" value="Genomic_DNA"/>
</dbReference>
<gene>
    <name evidence="5" type="ORF">KIP89_17695</name>
</gene>
<dbReference type="PRINTS" id="PR00420">
    <property type="entry name" value="RNGMNOXGNASE"/>
</dbReference>
<keyword evidence="5" id="KW-0560">Oxidoreductase</keyword>
<keyword evidence="5" id="KW-0503">Monooxygenase</keyword>
<dbReference type="InterPro" id="IPR002938">
    <property type="entry name" value="FAD-bd"/>
</dbReference>
<dbReference type="PANTHER" id="PTHR43004:SF19">
    <property type="entry name" value="BINDING MONOOXYGENASE, PUTATIVE (JCVI)-RELATED"/>
    <property type="match status" value="1"/>
</dbReference>
<organism evidence="5 6">
    <name type="scientific">Ancylobacter radicis</name>
    <dbReference type="NCBI Taxonomy" id="2836179"/>
    <lineage>
        <taxon>Bacteria</taxon>
        <taxon>Pseudomonadati</taxon>
        <taxon>Pseudomonadota</taxon>
        <taxon>Alphaproteobacteria</taxon>
        <taxon>Hyphomicrobiales</taxon>
        <taxon>Xanthobacteraceae</taxon>
        <taxon>Ancylobacter</taxon>
    </lineage>
</organism>
<keyword evidence="3" id="KW-0274">FAD</keyword>
<evidence type="ECO:0000256" key="3">
    <source>
        <dbReference type="ARBA" id="ARBA00022827"/>
    </source>
</evidence>
<dbReference type="RefSeq" id="WP_213756902.1">
    <property type="nucleotide sequence ID" value="NZ_JAHCQH010000021.1"/>
</dbReference>
<dbReference type="SUPFAM" id="SSF51905">
    <property type="entry name" value="FAD/NAD(P)-binding domain"/>
    <property type="match status" value="1"/>
</dbReference>
<dbReference type="Pfam" id="PF01494">
    <property type="entry name" value="FAD_binding_3"/>
    <property type="match status" value="1"/>
</dbReference>
<proteinExistence type="predicted"/>
<dbReference type="Proteomes" id="UP001166585">
    <property type="component" value="Unassembled WGS sequence"/>
</dbReference>
<comment type="cofactor">
    <cofactor evidence="1">
        <name>FAD</name>
        <dbReference type="ChEBI" id="CHEBI:57692"/>
    </cofactor>
</comment>
<evidence type="ECO:0000313" key="5">
    <source>
        <dbReference type="EMBL" id="MBS9478945.1"/>
    </source>
</evidence>
<accession>A0ABS5RBA2</accession>
<keyword evidence="6" id="KW-1185">Reference proteome</keyword>
<dbReference type="InterPro" id="IPR050641">
    <property type="entry name" value="RIFMO-like"/>
</dbReference>
<evidence type="ECO:0000256" key="2">
    <source>
        <dbReference type="ARBA" id="ARBA00022630"/>
    </source>
</evidence>
<dbReference type="PANTHER" id="PTHR43004">
    <property type="entry name" value="TRK SYSTEM POTASSIUM UPTAKE PROTEIN"/>
    <property type="match status" value="1"/>
</dbReference>
<keyword evidence="2" id="KW-0285">Flavoprotein</keyword>
<evidence type="ECO:0000313" key="6">
    <source>
        <dbReference type="Proteomes" id="UP001166585"/>
    </source>
</evidence>
<dbReference type="Gene3D" id="3.50.50.60">
    <property type="entry name" value="FAD/NAD(P)-binding domain"/>
    <property type="match status" value="1"/>
</dbReference>
<protein>
    <submittedName>
        <fullName evidence="5">FAD-dependent monooxygenase</fullName>
    </submittedName>
</protein>
<dbReference type="GO" id="GO:0004497">
    <property type="term" value="F:monooxygenase activity"/>
    <property type="evidence" value="ECO:0007669"/>
    <property type="project" value="UniProtKB-KW"/>
</dbReference>
<comment type="caution">
    <text evidence="5">The sequence shown here is derived from an EMBL/GenBank/DDBJ whole genome shotgun (WGS) entry which is preliminary data.</text>
</comment>
<reference evidence="5" key="1">
    <citation type="submission" date="2021-05" db="EMBL/GenBank/DDBJ databases">
        <authorList>
            <person name="Sun Q."/>
            <person name="Inoue M."/>
        </authorList>
    </citation>
    <scope>NUCLEOTIDE SEQUENCE</scope>
    <source>
        <strain evidence="5">VKM B-3255</strain>
    </source>
</reference>
<dbReference type="Gene3D" id="3.40.30.120">
    <property type="match status" value="1"/>
</dbReference>
<evidence type="ECO:0000259" key="4">
    <source>
        <dbReference type="Pfam" id="PF01494"/>
    </source>
</evidence>
<sequence length="531" mass="56850">MEPDADVLIIGAGPTGLTLAICLRQFGLRVRLIDRAAAPSHVSKALAVWSASLEALQGLGASEALLAAGKRLKSLCIGDGPHRLARLEIGAGIDSPFPFPLLLPQSQTERILAARLSELGGTVERGVELIGLTQDTGGVTARLRHADGREEEARAAYLAGCDGARSAVRHSLGIAFDGYTEPATYLLGDVRIDGGDLDRDSIHIWWGDGGSVALFPFEADSWRVFAMRPQPEADGATAPAEDAPDATPSLGELQDHVSRYGPPGLTLRDPSWLSAFRINERVAASYRAGRCFLAGDAAHIHSPAGGQGMNTGMQDAANLGWKLAHALKDVGDAELLLSSYEPERRPVALSVVKAAGQKLHIAFAKGRAARLIKNAAVTLIGNLPAAQRQLQIELSETEIAYQDGDLLALGEPPRHNRRRTDAGTRARDGVFLREGQPQALWPLLGGTRHVLLVLDDESAPVDLLGRLERTSDHLTVLRVAPEADPDSALRARYAIDTTGWALIRPDFVIAARGGPDDLKRLDRYLDEVVRG</sequence>
<evidence type="ECO:0000256" key="1">
    <source>
        <dbReference type="ARBA" id="ARBA00001974"/>
    </source>
</evidence>